<reference evidence="4 5" key="1">
    <citation type="submission" date="2020-08" db="EMBL/GenBank/DDBJ databases">
        <title>Genomic Encyclopedia of Type Strains, Phase IV (KMG-IV): sequencing the most valuable type-strain genomes for metagenomic binning, comparative biology and taxonomic classification.</title>
        <authorList>
            <person name="Goeker M."/>
        </authorList>
    </citation>
    <scope>NUCLEOTIDE SEQUENCE [LARGE SCALE GENOMIC DNA]</scope>
    <source>
        <strain evidence="4 5">DSM 102134</strain>
    </source>
</reference>
<sequence length="257" mass="27264">MMWSKEGSAIRISAAAAGPSHALRVNALAVLGGVFLGAIVAYSAISFHLSLGSATVIAAAVLLLVIFALVIGSLHRHRFDSFGLANTVTAIRSAIVSLVAAAVIVPNAPENASWALVLLVTVALTLDGFDGYLARLQRQESELGARFDMEVDAFLILCLSAAVFILDKAGAWVVLIGLLRYAFMMAQYFVPSLTAPLPPSLRRKFVCVVQVAALCLILVPGVMAPISVWLAAVALLLLIYSFAVDCLYLLRDPEVGR</sequence>
<dbReference type="InterPro" id="IPR000462">
    <property type="entry name" value="CDP-OH_P_trans"/>
</dbReference>
<feature type="transmembrane region" description="Helical" evidence="3">
    <location>
        <begin position="229"/>
        <end position="250"/>
    </location>
</feature>
<gene>
    <name evidence="4" type="ORF">HNQ75_001201</name>
</gene>
<accession>A0A7W9YVM8</accession>
<feature type="transmembrane region" description="Helical" evidence="3">
    <location>
        <begin position="111"/>
        <end position="129"/>
    </location>
</feature>
<keyword evidence="3" id="KW-0812">Transmembrane</keyword>
<evidence type="ECO:0000313" key="5">
    <source>
        <dbReference type="Proteomes" id="UP000535501"/>
    </source>
</evidence>
<protein>
    <submittedName>
        <fullName evidence="4">Phosphatidylglycerophosphate synthase</fullName>
    </submittedName>
</protein>
<dbReference type="Pfam" id="PF01066">
    <property type="entry name" value="CDP-OH_P_transf"/>
    <property type="match status" value="1"/>
</dbReference>
<dbReference type="Proteomes" id="UP000535501">
    <property type="component" value="Unassembled WGS sequence"/>
</dbReference>
<feature type="transmembrane region" description="Helical" evidence="3">
    <location>
        <begin position="51"/>
        <end position="71"/>
    </location>
</feature>
<keyword evidence="3" id="KW-0472">Membrane</keyword>
<evidence type="ECO:0000256" key="2">
    <source>
        <dbReference type="RuleBase" id="RU003750"/>
    </source>
</evidence>
<keyword evidence="1 2" id="KW-0808">Transferase</keyword>
<dbReference type="InterPro" id="IPR043130">
    <property type="entry name" value="CDP-OH_PTrfase_TM_dom"/>
</dbReference>
<organism evidence="4 5">
    <name type="scientific">Pseudorhizobium flavum</name>
    <dbReference type="NCBI Taxonomy" id="1335061"/>
    <lineage>
        <taxon>Bacteria</taxon>
        <taxon>Pseudomonadati</taxon>
        <taxon>Pseudomonadota</taxon>
        <taxon>Alphaproteobacteria</taxon>
        <taxon>Hyphomicrobiales</taxon>
        <taxon>Rhizobiaceae</taxon>
        <taxon>Rhizobium/Agrobacterium group</taxon>
        <taxon>Pseudorhizobium</taxon>
    </lineage>
</organism>
<evidence type="ECO:0000313" key="4">
    <source>
        <dbReference type="EMBL" id="MBB6179247.1"/>
    </source>
</evidence>
<dbReference type="PROSITE" id="PS00379">
    <property type="entry name" value="CDP_ALCOHOL_P_TRANSF"/>
    <property type="match status" value="1"/>
</dbReference>
<dbReference type="InterPro" id="IPR048254">
    <property type="entry name" value="CDP_ALCOHOL_P_TRANSF_CS"/>
</dbReference>
<proteinExistence type="inferred from homology"/>
<feature type="transmembrane region" description="Helical" evidence="3">
    <location>
        <begin position="205"/>
        <end position="223"/>
    </location>
</feature>
<keyword evidence="3" id="KW-1133">Transmembrane helix</keyword>
<feature type="transmembrane region" description="Helical" evidence="3">
    <location>
        <begin position="149"/>
        <end position="166"/>
    </location>
</feature>
<evidence type="ECO:0000256" key="1">
    <source>
        <dbReference type="ARBA" id="ARBA00022679"/>
    </source>
</evidence>
<dbReference type="EMBL" id="JACHEJ010000002">
    <property type="protein sequence ID" value="MBB6179247.1"/>
    <property type="molecule type" value="Genomic_DNA"/>
</dbReference>
<name>A0A7W9YVM8_9HYPH</name>
<feature type="transmembrane region" description="Helical" evidence="3">
    <location>
        <begin position="83"/>
        <end position="105"/>
    </location>
</feature>
<keyword evidence="5" id="KW-1185">Reference proteome</keyword>
<dbReference type="GO" id="GO:0016020">
    <property type="term" value="C:membrane"/>
    <property type="evidence" value="ECO:0007669"/>
    <property type="project" value="InterPro"/>
</dbReference>
<feature type="transmembrane region" description="Helical" evidence="3">
    <location>
        <begin position="172"/>
        <end position="193"/>
    </location>
</feature>
<dbReference type="GO" id="GO:0008654">
    <property type="term" value="P:phospholipid biosynthetic process"/>
    <property type="evidence" value="ECO:0007669"/>
    <property type="project" value="InterPro"/>
</dbReference>
<dbReference type="GO" id="GO:0016780">
    <property type="term" value="F:phosphotransferase activity, for other substituted phosphate groups"/>
    <property type="evidence" value="ECO:0007669"/>
    <property type="project" value="InterPro"/>
</dbReference>
<feature type="transmembrane region" description="Helical" evidence="3">
    <location>
        <begin position="21"/>
        <end position="45"/>
    </location>
</feature>
<dbReference type="Gene3D" id="1.20.120.1760">
    <property type="match status" value="1"/>
</dbReference>
<dbReference type="RefSeq" id="WP_235864214.1">
    <property type="nucleotide sequence ID" value="NZ_CANLQM010000004.1"/>
</dbReference>
<comment type="caution">
    <text evidence="4">The sequence shown here is derived from an EMBL/GenBank/DDBJ whole genome shotgun (WGS) entry which is preliminary data.</text>
</comment>
<evidence type="ECO:0000256" key="3">
    <source>
        <dbReference type="SAM" id="Phobius"/>
    </source>
</evidence>
<dbReference type="AlphaFoldDB" id="A0A7W9YVM8"/>
<comment type="similarity">
    <text evidence="2">Belongs to the CDP-alcohol phosphatidyltransferase class-I family.</text>
</comment>